<feature type="compositionally biased region" description="Low complexity" evidence="1">
    <location>
        <begin position="109"/>
        <end position="120"/>
    </location>
</feature>
<evidence type="ECO:0000256" key="1">
    <source>
        <dbReference type="SAM" id="MobiDB-lite"/>
    </source>
</evidence>
<feature type="region of interest" description="Disordered" evidence="1">
    <location>
        <begin position="74"/>
        <end position="120"/>
    </location>
</feature>
<dbReference type="AlphaFoldDB" id="K9WX46"/>
<dbReference type="OrthoDB" id="487826at2"/>
<name>K9WX46_9NOST</name>
<proteinExistence type="predicted"/>
<protein>
    <submittedName>
        <fullName evidence="2">Uncharacterized protein</fullName>
    </submittedName>
</protein>
<dbReference type="STRING" id="56107.Cylst_2753"/>
<dbReference type="eggNOG" id="ENOG5034AUI">
    <property type="taxonomic scope" value="Bacteria"/>
</dbReference>
<feature type="compositionally biased region" description="Polar residues" evidence="1">
    <location>
        <begin position="77"/>
        <end position="102"/>
    </location>
</feature>
<gene>
    <name evidence="2" type="ORF">Cylst_2753</name>
</gene>
<evidence type="ECO:0000313" key="2">
    <source>
        <dbReference type="EMBL" id="AFZ24950.1"/>
    </source>
</evidence>
<dbReference type="HOGENOM" id="CLU_2033764_0_0_3"/>
<reference evidence="2 3" key="1">
    <citation type="submission" date="2012-06" db="EMBL/GenBank/DDBJ databases">
        <title>Finished chromosome of genome of Cylindrospermum stagnale PCC 7417.</title>
        <authorList>
            <consortium name="US DOE Joint Genome Institute"/>
            <person name="Gugger M."/>
            <person name="Coursin T."/>
            <person name="Rippka R."/>
            <person name="Tandeau De Marsac N."/>
            <person name="Huntemann M."/>
            <person name="Wei C.-L."/>
            <person name="Han J."/>
            <person name="Detter J.C."/>
            <person name="Han C."/>
            <person name="Tapia R."/>
            <person name="Chen A."/>
            <person name="Kyrpides N."/>
            <person name="Mavromatis K."/>
            <person name="Markowitz V."/>
            <person name="Szeto E."/>
            <person name="Ivanova N."/>
            <person name="Pagani I."/>
            <person name="Pati A."/>
            <person name="Goodwin L."/>
            <person name="Nordberg H.P."/>
            <person name="Cantor M.N."/>
            <person name="Hua S.X."/>
            <person name="Woyke T."/>
            <person name="Kerfeld C.A."/>
        </authorList>
    </citation>
    <scope>NUCLEOTIDE SEQUENCE [LARGE SCALE GENOMIC DNA]</scope>
    <source>
        <strain evidence="2 3">PCC 7417</strain>
    </source>
</reference>
<organism evidence="2 3">
    <name type="scientific">Cylindrospermum stagnale PCC 7417</name>
    <dbReference type="NCBI Taxonomy" id="56107"/>
    <lineage>
        <taxon>Bacteria</taxon>
        <taxon>Bacillati</taxon>
        <taxon>Cyanobacteriota</taxon>
        <taxon>Cyanophyceae</taxon>
        <taxon>Nostocales</taxon>
        <taxon>Nostocaceae</taxon>
        <taxon>Cylindrospermum</taxon>
    </lineage>
</organism>
<dbReference type="KEGG" id="csg:Cylst_2753"/>
<dbReference type="EMBL" id="CP003642">
    <property type="protein sequence ID" value="AFZ24950.1"/>
    <property type="molecule type" value="Genomic_DNA"/>
</dbReference>
<dbReference type="RefSeq" id="WP_015208203.1">
    <property type="nucleotide sequence ID" value="NC_019757.1"/>
</dbReference>
<keyword evidence="3" id="KW-1185">Reference proteome</keyword>
<dbReference type="Proteomes" id="UP000010475">
    <property type="component" value="Chromosome"/>
</dbReference>
<accession>K9WX46</accession>
<evidence type="ECO:0000313" key="3">
    <source>
        <dbReference type="Proteomes" id="UP000010475"/>
    </source>
</evidence>
<sequence length="120" mass="13317">METNTIIESFLRVLENNDYSLKAETIADLSDIDQTLSNLQNQPMQLAAAEIKEWCIKHPEFRDAVLSNIREIKTAGSGESASTETTLFNSYPRTKSAIENRQNPPNPPADSTTNNSSNNS</sequence>